<dbReference type="Proteomes" id="UP000516132">
    <property type="component" value="Segment"/>
</dbReference>
<protein>
    <submittedName>
        <fullName evidence="1">Uncharacterized protein</fullName>
    </submittedName>
</protein>
<reference evidence="1 2" key="1">
    <citation type="submission" date="2020-06" db="EMBL/GenBank/DDBJ databases">
        <title>Characterization of Pseudomonas phiPsa374-like phages.</title>
        <authorList>
            <person name="Warring S."/>
            <person name="Malone L.M."/>
            <person name="Easingwood R.A."/>
            <person name="Rigano L."/>
            <person name="Frampton R.A."/>
            <person name="Lopez Acedo E."/>
            <person name="Templeton M.D."/>
            <person name="Kleffmann T."/>
            <person name="Bostina M."/>
            <person name="Fineran P.C."/>
        </authorList>
    </citation>
    <scope>NUCLEOTIDE SEQUENCE [LARGE SCALE GENOMIC DNA]</scope>
</reference>
<proteinExistence type="predicted"/>
<evidence type="ECO:0000313" key="1">
    <source>
        <dbReference type="EMBL" id="QNO00355.1"/>
    </source>
</evidence>
<name>A0A7G9V249_9CAUD</name>
<evidence type="ECO:0000313" key="2">
    <source>
        <dbReference type="Proteomes" id="UP000516132"/>
    </source>
</evidence>
<sequence length="62" mass="7119">MFTATHVIMTQLDKITPEVIHCFKFGTEVEWLKTSGQYIKVKNRNGSIQYVTLSDLRLSTEA</sequence>
<accession>A0A7G9V249</accession>
<gene>
    <name evidence="1" type="ORF">phiPsa315_171</name>
</gene>
<dbReference type="EMBL" id="MT670419">
    <property type="protein sequence ID" value="QNO00355.1"/>
    <property type="molecule type" value="Genomic_DNA"/>
</dbReference>
<keyword evidence="2" id="KW-1185">Reference proteome</keyword>
<organism evidence="1 2">
    <name type="scientific">Pseudomonas phage phiPsa315</name>
    <dbReference type="NCBI Taxonomy" id="1460363"/>
    <lineage>
        <taxon>Viruses</taxon>
        <taxon>Duplodnaviria</taxon>
        <taxon>Heunggongvirae</taxon>
        <taxon>Uroviricota</taxon>
        <taxon>Caudoviricetes</taxon>
        <taxon>Vandenendeviridae</taxon>
        <taxon>Gorskivirinae</taxon>
        <taxon>Otagovirus</taxon>
        <taxon>Otagovirus psa315</taxon>
    </lineage>
</organism>